<evidence type="ECO:0000313" key="1">
    <source>
        <dbReference type="EMBL" id="MEC6053461.1"/>
    </source>
</evidence>
<organism evidence="1 2">
    <name type="scientific">Klebsiella michiganensis</name>
    <dbReference type="NCBI Taxonomy" id="1134687"/>
    <lineage>
        <taxon>Bacteria</taxon>
        <taxon>Pseudomonadati</taxon>
        <taxon>Pseudomonadota</taxon>
        <taxon>Gammaproteobacteria</taxon>
        <taxon>Enterobacterales</taxon>
        <taxon>Enterobacteriaceae</taxon>
        <taxon>Klebsiella/Raoultella group</taxon>
        <taxon>Klebsiella</taxon>
    </lineage>
</organism>
<dbReference type="EMBL" id="JARTTH020000001">
    <property type="protein sequence ID" value="MEC6053461.1"/>
    <property type="molecule type" value="Genomic_DNA"/>
</dbReference>
<proteinExistence type="predicted"/>
<sequence>MSNYLFSNYQGIYFEGEFEDENAALKAFRDHRSVPKWDPVQNCQTYMFPEYAGVYAPYPIDENDDIEVIFNDSSYIVSFVCDDQYTNLNSKDVIELYEQGKIHPAQKIKVINHK</sequence>
<reference evidence="1" key="1">
    <citation type="journal article" date="2023" name="Nat. Commun.">
        <title>Genomic dissection of endemic carbapenem resistance reveals metallo-beta-lactamase dissemination through clonal, plasmid and integron transfer.</title>
        <authorList>
            <person name="Macesic N."/>
            <person name="Hawkey J."/>
            <person name="Vezina B."/>
            <person name="Wisniewski J.A."/>
            <person name="Cottingham H."/>
            <person name="Blakeway L.V."/>
            <person name="Harshegyi T."/>
            <person name="Pragastis K."/>
            <person name="Badoordeen G.Z."/>
            <person name="Dennison A."/>
            <person name="Spelman D.W."/>
            <person name="Jenney A.W.J."/>
            <person name="Peleg A.Y."/>
        </authorList>
    </citation>
    <scope>NUCLEOTIDE SEQUENCE</scope>
    <source>
        <strain evidence="1">CPO078</strain>
    </source>
</reference>
<gene>
    <name evidence="1" type="ORF">QAB24_023470</name>
</gene>
<protein>
    <submittedName>
        <fullName evidence="1">Uncharacterized protein</fullName>
    </submittedName>
</protein>
<evidence type="ECO:0000313" key="2">
    <source>
        <dbReference type="Proteomes" id="UP001175817"/>
    </source>
</evidence>
<reference evidence="1" key="2">
    <citation type="submission" date="2024-01" db="EMBL/GenBank/DDBJ databases">
        <authorList>
            <person name="Macesic N."/>
        </authorList>
    </citation>
    <scope>NUCLEOTIDE SEQUENCE</scope>
    <source>
        <strain evidence="1">CPO078</strain>
    </source>
</reference>
<dbReference type="RefSeq" id="WP_064405187.1">
    <property type="nucleotide sequence ID" value="NZ_CABEJA010000048.1"/>
</dbReference>
<comment type="caution">
    <text evidence="1">The sequence shown here is derived from an EMBL/GenBank/DDBJ whole genome shotgun (WGS) entry which is preliminary data.</text>
</comment>
<dbReference type="Proteomes" id="UP001175817">
    <property type="component" value="Unassembled WGS sequence"/>
</dbReference>
<accession>A0AB35WIH4</accession>
<dbReference type="AlphaFoldDB" id="A0AB35WIH4"/>
<name>A0AB35WIH4_9ENTR</name>